<feature type="region of interest" description="Disordered" evidence="3">
    <location>
        <begin position="295"/>
        <end position="333"/>
    </location>
</feature>
<proteinExistence type="predicted"/>
<reference evidence="5 6" key="1">
    <citation type="submission" date="2019-12" db="EMBL/GenBank/DDBJ databases">
        <authorList>
            <person name="Floudas D."/>
            <person name="Bentzer J."/>
            <person name="Ahren D."/>
            <person name="Johansson T."/>
            <person name="Persson P."/>
            <person name="Tunlid A."/>
        </authorList>
    </citation>
    <scope>NUCLEOTIDE SEQUENCE [LARGE SCALE GENOMIC DNA]</scope>
    <source>
        <strain evidence="5 6">CBS 102.39</strain>
    </source>
</reference>
<evidence type="ECO:0000313" key="5">
    <source>
        <dbReference type="EMBL" id="KAF4616618.1"/>
    </source>
</evidence>
<dbReference type="GO" id="GO:0046976">
    <property type="term" value="F:histone H3K27 methyltransferase activity"/>
    <property type="evidence" value="ECO:0007669"/>
    <property type="project" value="TreeGrafter"/>
</dbReference>
<evidence type="ECO:0000256" key="1">
    <source>
        <dbReference type="ARBA" id="ARBA00023015"/>
    </source>
</evidence>
<evidence type="ECO:0000256" key="2">
    <source>
        <dbReference type="ARBA" id="ARBA00023163"/>
    </source>
</evidence>
<dbReference type="PANTHER" id="PTHR45747:SF4">
    <property type="entry name" value="HISTONE-LYSINE N-METHYLTRANSFERASE E(Z)"/>
    <property type="match status" value="1"/>
</dbReference>
<feature type="domain" description="SET" evidence="4">
    <location>
        <begin position="167"/>
        <end position="281"/>
    </location>
</feature>
<comment type="caution">
    <text evidence="5">The sequence shown here is derived from an EMBL/GenBank/DDBJ whole genome shotgun (WGS) entry which is preliminary data.</text>
</comment>
<dbReference type="Gene3D" id="2.170.270.10">
    <property type="entry name" value="SET domain"/>
    <property type="match status" value="1"/>
</dbReference>
<organism evidence="5 6">
    <name type="scientific">Agrocybe pediades</name>
    <dbReference type="NCBI Taxonomy" id="84607"/>
    <lineage>
        <taxon>Eukaryota</taxon>
        <taxon>Fungi</taxon>
        <taxon>Dikarya</taxon>
        <taxon>Basidiomycota</taxon>
        <taxon>Agaricomycotina</taxon>
        <taxon>Agaricomycetes</taxon>
        <taxon>Agaricomycetidae</taxon>
        <taxon>Agaricales</taxon>
        <taxon>Agaricineae</taxon>
        <taxon>Strophariaceae</taxon>
        <taxon>Agrocybe</taxon>
    </lineage>
</organism>
<dbReference type="InterPro" id="IPR045318">
    <property type="entry name" value="EZH1/2-like"/>
</dbReference>
<accession>A0A8H4VNM3</accession>
<evidence type="ECO:0000313" key="6">
    <source>
        <dbReference type="Proteomes" id="UP000521872"/>
    </source>
</evidence>
<keyword evidence="1" id="KW-0805">Transcription regulation</keyword>
<dbReference type="PROSITE" id="PS50280">
    <property type="entry name" value="SET"/>
    <property type="match status" value="1"/>
</dbReference>
<dbReference type="SMART" id="SM00317">
    <property type="entry name" value="SET"/>
    <property type="match status" value="1"/>
</dbReference>
<dbReference type="Pfam" id="PF00856">
    <property type="entry name" value="SET"/>
    <property type="match status" value="1"/>
</dbReference>
<keyword evidence="2" id="KW-0804">Transcription</keyword>
<dbReference type="GO" id="GO:0035098">
    <property type="term" value="C:ESC/E(Z) complex"/>
    <property type="evidence" value="ECO:0007669"/>
    <property type="project" value="TreeGrafter"/>
</dbReference>
<dbReference type="Proteomes" id="UP000521872">
    <property type="component" value="Unassembled WGS sequence"/>
</dbReference>
<dbReference type="GO" id="GO:0003682">
    <property type="term" value="F:chromatin binding"/>
    <property type="evidence" value="ECO:0007669"/>
    <property type="project" value="TreeGrafter"/>
</dbReference>
<evidence type="ECO:0000259" key="4">
    <source>
        <dbReference type="PROSITE" id="PS50280"/>
    </source>
</evidence>
<evidence type="ECO:0000256" key="3">
    <source>
        <dbReference type="SAM" id="MobiDB-lite"/>
    </source>
</evidence>
<dbReference type="GO" id="GO:0031507">
    <property type="term" value="P:heterochromatin formation"/>
    <property type="evidence" value="ECO:0007669"/>
    <property type="project" value="TreeGrafter"/>
</dbReference>
<feature type="compositionally biased region" description="Low complexity" evidence="3">
    <location>
        <begin position="319"/>
        <end position="333"/>
    </location>
</feature>
<keyword evidence="6" id="KW-1185">Reference proteome</keyword>
<name>A0A8H4VNM3_9AGAR</name>
<dbReference type="PANTHER" id="PTHR45747">
    <property type="entry name" value="HISTONE-LYSINE N-METHYLTRANSFERASE E(Z)"/>
    <property type="match status" value="1"/>
</dbReference>
<protein>
    <recommendedName>
        <fullName evidence="4">SET domain-containing protein</fullName>
    </recommendedName>
</protein>
<gene>
    <name evidence="5" type="ORF">D9613_008894</name>
</gene>
<dbReference type="AlphaFoldDB" id="A0A8H4VNM3"/>
<dbReference type="InterPro" id="IPR046341">
    <property type="entry name" value="SET_dom_sf"/>
</dbReference>
<sequence length="333" mass="36983">MAYGYAPDTLSCDLAISCRKPCREVWQRLIELQRHRSTSNRPQRPKQDPPRQRFEFRASSHLMMPAGIQAHAAPTTARASEINPIVILSVDATEVAEHVRESGKAAHALKSLKVGMCVEPRSVLVSEHTSSAIPMFVYRAKREASQRVNHPYVPNSYPLQSMRGKSKPTEVRESQWGLGLFVSEPCESGDFIGEYVGEMICEPTVLSRGFASTHLKRSYVFGLNPTFSLDSSRVGNETRYMNHSEDPNCSTIVLRVNGMHRIGVFAARAIAEGEELFINYGRGFWETTLANSMADDETTATDVPTPIPIHNDTEEDSMYTDSGSTGTSNTYSS</sequence>
<dbReference type="InterPro" id="IPR001214">
    <property type="entry name" value="SET_dom"/>
</dbReference>
<dbReference type="EMBL" id="JAACJL010000031">
    <property type="protein sequence ID" value="KAF4616618.1"/>
    <property type="molecule type" value="Genomic_DNA"/>
</dbReference>
<dbReference type="SUPFAM" id="SSF82199">
    <property type="entry name" value="SET domain"/>
    <property type="match status" value="1"/>
</dbReference>